<comment type="caution">
    <text evidence="4">The sequence shown here is derived from an EMBL/GenBank/DDBJ whole genome shotgun (WGS) entry which is preliminary data.</text>
</comment>
<reference evidence="8" key="2">
    <citation type="submission" date="2015-02" db="EMBL/GenBank/DDBJ databases">
        <title>Physiological reanalysis, assessment of diazotrophy, and genome sequences of multiple isolates of Streptomyces thermoautotrophicus.</title>
        <authorList>
            <person name="MacKellar D.C."/>
            <person name="Lieber L."/>
            <person name="Norman J."/>
            <person name="Bolger A."/>
            <person name="Tobin C."/>
            <person name="Murray J.W."/>
            <person name="Friesen M."/>
            <person name="Prell J."/>
        </authorList>
    </citation>
    <scope>NUCLEOTIDE SEQUENCE [LARGE SCALE GENOMIC DNA]</scope>
    <source>
        <strain evidence="8">UBT1</strain>
    </source>
</reference>
<dbReference type="RefSeq" id="WP_066888612.1">
    <property type="nucleotide sequence ID" value="NZ_JYIJ01000018.1"/>
</dbReference>
<dbReference type="SUPFAM" id="SSF53335">
    <property type="entry name" value="S-adenosyl-L-methionine-dependent methyltransferases"/>
    <property type="match status" value="1"/>
</dbReference>
<dbReference type="PANTHER" id="PTHR43167">
    <property type="entry name" value="PUTATIVE (AFU_ORTHOLOGUE AFUA_6G01830)-RELATED"/>
    <property type="match status" value="1"/>
</dbReference>
<organism evidence="4 9">
    <name type="scientific">Carbonactinospora thermoautotrophica</name>
    <dbReference type="NCBI Taxonomy" id="1469144"/>
    <lineage>
        <taxon>Bacteria</taxon>
        <taxon>Bacillati</taxon>
        <taxon>Actinomycetota</taxon>
        <taxon>Actinomycetes</taxon>
        <taxon>Kitasatosporales</taxon>
        <taxon>Carbonactinosporaceae</taxon>
        <taxon>Carbonactinospora</taxon>
    </lineage>
</organism>
<dbReference type="InterPro" id="IPR002935">
    <property type="entry name" value="SAM_O-MeTrfase"/>
</dbReference>
<evidence type="ECO:0000313" key="9">
    <source>
        <dbReference type="Proteomes" id="UP000070659"/>
    </source>
</evidence>
<dbReference type="Proteomes" id="UP000070659">
    <property type="component" value="Unassembled WGS sequence"/>
</dbReference>
<keyword evidence="3" id="KW-0949">S-adenosyl-L-methionine</keyword>
<dbReference type="STRING" id="1469144.LI90_2902"/>
<dbReference type="EMBL" id="LAXD01000001">
    <property type="protein sequence ID" value="KWX01869.1"/>
    <property type="molecule type" value="Genomic_DNA"/>
</dbReference>
<dbReference type="OrthoDB" id="9799672at2"/>
<evidence type="ECO:0000256" key="1">
    <source>
        <dbReference type="ARBA" id="ARBA00022603"/>
    </source>
</evidence>
<accession>A0A132MQZ8</accession>
<protein>
    <submittedName>
        <fullName evidence="5">O-methyltransferase</fullName>
    </submittedName>
</protein>
<dbReference type="PROSITE" id="PS51682">
    <property type="entry name" value="SAM_OMT_I"/>
    <property type="match status" value="1"/>
</dbReference>
<evidence type="ECO:0000256" key="2">
    <source>
        <dbReference type="ARBA" id="ARBA00022679"/>
    </source>
</evidence>
<dbReference type="Proteomes" id="UP000070598">
    <property type="component" value="Unassembled WGS sequence"/>
</dbReference>
<reference evidence="4 9" key="1">
    <citation type="submission" date="2015-02" db="EMBL/GenBank/DDBJ databases">
        <title>Physiological reanalysis, assessment of diazotrophy, and genome sequences of multiple isolates of Streptomyces thermoautotrophicus.</title>
        <authorList>
            <person name="MacKellar D.C."/>
            <person name="Lieber L."/>
            <person name="Norman J."/>
            <person name="Bolger A."/>
            <person name="Tobin C."/>
            <person name="Murray J.W."/>
            <person name="Prell J."/>
        </authorList>
    </citation>
    <scope>NUCLEOTIDE SEQUENCE [LARGE SCALE GENOMIC DNA]</scope>
    <source>
        <strain evidence="4 9">UBT1</strain>
    </source>
</reference>
<dbReference type="PATRIC" id="fig|1469144.10.peg.3134"/>
<dbReference type="GO" id="GO:0032259">
    <property type="term" value="P:methylation"/>
    <property type="evidence" value="ECO:0007669"/>
    <property type="project" value="UniProtKB-KW"/>
</dbReference>
<dbReference type="Pfam" id="PF13578">
    <property type="entry name" value="Methyltransf_24"/>
    <property type="match status" value="1"/>
</dbReference>
<evidence type="ECO:0000313" key="5">
    <source>
        <dbReference type="EMBL" id="KWX01869.1"/>
    </source>
</evidence>
<keyword evidence="2 5" id="KW-0808">Transferase</keyword>
<reference evidence="5" key="3">
    <citation type="submission" date="2015-04" db="EMBL/GenBank/DDBJ databases">
        <title>Physiological reanalysis, assessment of diazotrophy, and genome sequences of multiple isolates of Streptomyces thermoautotrophicus.</title>
        <authorList>
            <person name="MacKellar D.C."/>
            <person name="Lieber L."/>
            <person name="Norman J."/>
            <person name="Bolger A."/>
            <person name="Tobin C."/>
            <person name="Murray J.W."/>
            <person name="Woodward J."/>
            <person name="Friesen M."/>
            <person name="Prell J."/>
        </authorList>
    </citation>
    <scope>NUCLEOTIDE SEQUENCE [LARGE SCALE GENOMIC DNA]</scope>
    <source>
        <strain evidence="5">H1</strain>
    </source>
</reference>
<dbReference type="Gene3D" id="3.40.50.150">
    <property type="entry name" value="Vaccinia Virus protein VP39"/>
    <property type="match status" value="1"/>
</dbReference>
<sequence>MDQTLSEFLHALCEEGRVHDVAEPDRLRHRSNLHPDSAAVLAMLTRAAGARSVLELGTSNGYSTLWLADAVRDTGGRVVTVDVSADAHARAAANLRTVGLDTYVELLTADGSHVLAELPDAEVDVVFLDVRPKSLYGRWWPELSRVLRPGGLLVADNAVSHAEEVSDFLTAAWSSPAFETVTVPVGAGLFVAWRRR</sequence>
<name>A0A132MQZ8_9ACTN</name>
<dbReference type="Proteomes" id="UP000070188">
    <property type="component" value="Unassembled WGS sequence"/>
</dbReference>
<dbReference type="InterPro" id="IPR029063">
    <property type="entry name" value="SAM-dependent_MTases_sf"/>
</dbReference>
<keyword evidence="7" id="KW-1185">Reference proteome</keyword>
<evidence type="ECO:0000313" key="6">
    <source>
        <dbReference type="EMBL" id="KWX09922.1"/>
    </source>
</evidence>
<dbReference type="EMBL" id="JYIK01000682">
    <property type="protein sequence ID" value="KWX09922.1"/>
    <property type="molecule type" value="Genomic_DNA"/>
</dbReference>
<dbReference type="AlphaFoldDB" id="A0A132MQZ8"/>
<evidence type="ECO:0000313" key="4">
    <source>
        <dbReference type="EMBL" id="KWX00150.1"/>
    </source>
</evidence>
<keyword evidence="1 5" id="KW-0489">Methyltransferase</keyword>
<evidence type="ECO:0000256" key="3">
    <source>
        <dbReference type="ARBA" id="ARBA00022691"/>
    </source>
</evidence>
<gene>
    <name evidence="5" type="ORF">LI90_2902</name>
    <name evidence="4" type="ORF">TH66_14655</name>
    <name evidence="6" type="ORF">TR74_06725</name>
</gene>
<dbReference type="EMBL" id="JYIJ01000018">
    <property type="protein sequence ID" value="KWX00150.1"/>
    <property type="molecule type" value="Genomic_DNA"/>
</dbReference>
<dbReference type="PANTHER" id="PTHR43167:SF1">
    <property type="entry name" value="PUTATIVE (AFU_ORTHOLOGUE AFUA_6G01830)-RELATED"/>
    <property type="match status" value="1"/>
</dbReference>
<evidence type="ECO:0000313" key="8">
    <source>
        <dbReference type="Proteomes" id="UP000070598"/>
    </source>
</evidence>
<proteinExistence type="predicted"/>
<evidence type="ECO:0000313" key="7">
    <source>
        <dbReference type="Proteomes" id="UP000070188"/>
    </source>
</evidence>
<reference evidence="7" key="4">
    <citation type="submission" date="2015-04" db="EMBL/GenBank/DDBJ databases">
        <title>Physiological reanalysis, assessment of diazotrophy, and genome sequences of multiple isolates of Streptomyces thermoautotrophicus.</title>
        <authorList>
            <person name="MacKellar D.C."/>
            <person name="Lieber L."/>
            <person name="Norman J."/>
            <person name="Bolger A."/>
            <person name="Tobin C."/>
            <person name="Murray J.W."/>
            <person name="Chang R."/>
            <person name="Ford T."/>
            <person name="Nguyen P.Q."/>
            <person name="Woodward J."/>
            <person name="Permingeat H."/>
            <person name="Joshi N.S."/>
            <person name="Silver P.A."/>
            <person name="Usadel B."/>
            <person name="Rutherford A.W."/>
            <person name="Friesen M."/>
            <person name="Prell J."/>
        </authorList>
    </citation>
    <scope>NUCLEOTIDE SEQUENCE [LARGE SCALE GENOMIC DNA]</scope>
    <source>
        <strain evidence="7">H1</strain>
    </source>
</reference>
<dbReference type="GO" id="GO:0008171">
    <property type="term" value="F:O-methyltransferase activity"/>
    <property type="evidence" value="ECO:0007669"/>
    <property type="project" value="InterPro"/>
</dbReference>
<dbReference type="CDD" id="cd02440">
    <property type="entry name" value="AdoMet_MTases"/>
    <property type="match status" value="1"/>
</dbReference>